<keyword evidence="5" id="KW-1185">Reference proteome</keyword>
<dbReference type="RefSeq" id="WP_244821657.1">
    <property type="nucleotide sequence ID" value="NZ_CP112998.1"/>
</dbReference>
<dbReference type="KEGG" id="dpf:ON006_28910"/>
<evidence type="ECO:0000259" key="2">
    <source>
        <dbReference type="Pfam" id="PF10091"/>
    </source>
</evidence>
<evidence type="ECO:0000256" key="1">
    <source>
        <dbReference type="ARBA" id="ARBA00022729"/>
    </source>
</evidence>
<evidence type="ECO:0000259" key="3">
    <source>
        <dbReference type="Pfam" id="PF13205"/>
    </source>
</evidence>
<dbReference type="Pfam" id="PF13205">
    <property type="entry name" value="Big_5"/>
    <property type="match status" value="1"/>
</dbReference>
<accession>A0A9E8NC97</accession>
<gene>
    <name evidence="4" type="ORF">ON006_28910</name>
</gene>
<dbReference type="Proteomes" id="UP001164653">
    <property type="component" value="Chromosome"/>
</dbReference>
<evidence type="ECO:0000313" key="4">
    <source>
        <dbReference type="EMBL" id="WAC11742.1"/>
    </source>
</evidence>
<dbReference type="InterPro" id="IPR019282">
    <property type="entry name" value="Glycoamylase-like_cons_dom"/>
</dbReference>
<dbReference type="Gene3D" id="1.50.10.140">
    <property type="match status" value="1"/>
</dbReference>
<dbReference type="AlphaFoldDB" id="A0A9E8NC97"/>
<evidence type="ECO:0000313" key="5">
    <source>
        <dbReference type="Proteomes" id="UP001164653"/>
    </source>
</evidence>
<reference evidence="4" key="1">
    <citation type="submission" date="2022-11" db="EMBL/GenBank/DDBJ databases">
        <title>Dyadobacter pollutisoli sp. nov., isolated from plastic dumped soil.</title>
        <authorList>
            <person name="Kim J.M."/>
            <person name="Kim K.R."/>
            <person name="Lee J.K."/>
            <person name="Hao L."/>
            <person name="Jeon C.O."/>
        </authorList>
    </citation>
    <scope>NUCLEOTIDE SEQUENCE</scope>
    <source>
        <strain evidence="4">U1</strain>
    </source>
</reference>
<proteinExistence type="predicted"/>
<protein>
    <submittedName>
        <fullName evidence="4">Ig-like domain-containing protein</fullName>
    </submittedName>
</protein>
<dbReference type="PROSITE" id="PS51257">
    <property type="entry name" value="PROKAR_LIPOPROTEIN"/>
    <property type="match status" value="1"/>
</dbReference>
<feature type="domain" description="Glycoamylase-like" evidence="2">
    <location>
        <begin position="325"/>
        <end position="540"/>
    </location>
</feature>
<dbReference type="Pfam" id="PF10091">
    <property type="entry name" value="Glycoamylase"/>
    <property type="match status" value="1"/>
</dbReference>
<dbReference type="EMBL" id="CP112998">
    <property type="protein sequence ID" value="WAC11742.1"/>
    <property type="molecule type" value="Genomic_DNA"/>
</dbReference>
<dbReference type="InterPro" id="IPR032812">
    <property type="entry name" value="SbsA_Ig"/>
</dbReference>
<sequence length="557" mass="61357">MPFKNIVFAGLLLWLGVSCKSEKDPGPSTPTGPSSFGFNSLKVNDAYTGFDYVNVDLKPKIRFTFSTALNGNSVGSGITFRSASGENIAFSSALENGDSSVVVIPSADLDYLKAYTVGATKALKSKSNGTLLSEVKVNLTTRLDSTDKFPVITDDALLTLVQKQTFKYFWDFGHPVSGLARERNSSGDVVTSGGSGFGIMTIPIAIERKFITRAQGLERMQKITSFLKGKTQKFHGAFPHWLNGATGAVVPFSTKDNGADLVETSYLIQGLLTARQYFNDAGVAETALRKDINAIWEAVEWDWFRKNNENVLYWHWSPEYNWDMNHQIKGWNECLITYALAASSPTHAIPKAVYDAGWASNGGFANGKEYYGIKLPLGEPYGGPLFFSHYSFLGLNPTGLSDSYTNYFTQNKAHTLINYNYCKANPQSFNGYSDQCWGLTASDIPDGYDASSPTNDKGVISPTAALSAFPYSPVESMKALKFFYYKLGDKLWGNYGFHDAFSLDKIWFADSYLAIDQGPVIIMIENHRSGLPWNLFMSSPEVKAGLKKLGFTSPDLK</sequence>
<name>A0A9E8NC97_9BACT</name>
<organism evidence="4 5">
    <name type="scientific">Dyadobacter pollutisoli</name>
    <dbReference type="NCBI Taxonomy" id="2910158"/>
    <lineage>
        <taxon>Bacteria</taxon>
        <taxon>Pseudomonadati</taxon>
        <taxon>Bacteroidota</taxon>
        <taxon>Cytophagia</taxon>
        <taxon>Cytophagales</taxon>
        <taxon>Spirosomataceae</taxon>
        <taxon>Dyadobacter</taxon>
    </lineage>
</organism>
<feature type="domain" description="SbsA Ig-like" evidence="3">
    <location>
        <begin position="53"/>
        <end position="141"/>
    </location>
</feature>
<keyword evidence="1" id="KW-0732">Signal</keyword>